<organism evidence="7 8">
    <name type="scientific">Photobacterium aquae</name>
    <dbReference type="NCBI Taxonomy" id="1195763"/>
    <lineage>
        <taxon>Bacteria</taxon>
        <taxon>Pseudomonadati</taxon>
        <taxon>Pseudomonadota</taxon>
        <taxon>Gammaproteobacteria</taxon>
        <taxon>Vibrionales</taxon>
        <taxon>Vibrionaceae</taxon>
        <taxon>Photobacterium</taxon>
    </lineage>
</organism>
<comment type="caution">
    <text evidence="7">The sequence shown here is derived from an EMBL/GenBank/DDBJ whole genome shotgun (WGS) entry which is preliminary data.</text>
</comment>
<dbReference type="InterPro" id="IPR017463">
    <property type="entry name" value="Sulphur_relay_TusD/DsrE"/>
</dbReference>
<dbReference type="GO" id="GO:1990228">
    <property type="term" value="C:sulfurtransferase complex"/>
    <property type="evidence" value="ECO:0007669"/>
    <property type="project" value="TreeGrafter"/>
</dbReference>
<dbReference type="GO" id="GO:0002143">
    <property type="term" value="P:tRNA wobble position uridine thiolation"/>
    <property type="evidence" value="ECO:0007669"/>
    <property type="project" value="TreeGrafter"/>
</dbReference>
<reference evidence="7 8" key="1">
    <citation type="submission" date="2015-05" db="EMBL/GenBank/DDBJ databases">
        <title>Photobacterium galathea sp. nov.</title>
        <authorList>
            <person name="Machado H."/>
            <person name="Gram L."/>
        </authorList>
    </citation>
    <scope>NUCLEOTIDE SEQUENCE [LARGE SCALE GENOMIC DNA]</scope>
    <source>
        <strain evidence="7 8">CGMCC 1.12159</strain>
    </source>
</reference>
<dbReference type="PANTHER" id="PTHR34874">
    <property type="entry name" value="PROTEIN YCHN"/>
    <property type="match status" value="1"/>
</dbReference>
<evidence type="ECO:0000313" key="7">
    <source>
        <dbReference type="EMBL" id="KLV07526.1"/>
    </source>
</evidence>
<dbReference type="InterPro" id="IPR027396">
    <property type="entry name" value="DsrEFH-like"/>
</dbReference>
<comment type="function">
    <text evidence="1">Could be part of a sulfur-relay system.</text>
</comment>
<keyword evidence="8" id="KW-1185">Reference proteome</keyword>
<dbReference type="AlphaFoldDB" id="A0A0J1H750"/>
<comment type="similarity">
    <text evidence="3">Belongs to the DsrE/TusD family.</text>
</comment>
<evidence type="ECO:0000256" key="4">
    <source>
        <dbReference type="ARBA" id="ARBA00020425"/>
    </source>
</evidence>
<evidence type="ECO:0000256" key="2">
    <source>
        <dbReference type="ARBA" id="ARBA00004496"/>
    </source>
</evidence>
<dbReference type="OrthoDB" id="9787483at2"/>
<evidence type="ECO:0000256" key="3">
    <source>
        <dbReference type="ARBA" id="ARBA00007067"/>
    </source>
</evidence>
<comment type="subcellular location">
    <subcellularLocation>
        <location evidence="2">Cytoplasm</location>
    </subcellularLocation>
</comment>
<dbReference type="RefSeq" id="WP_047877866.1">
    <property type="nucleotide sequence ID" value="NZ_LDOT01000005.1"/>
</dbReference>
<name>A0A0J1H750_9GAMM</name>
<sequence>MSLNYALLVQGPAYGTQSARTAYQFALALIEEGHTLSRVFFYQDGVHNGSALTAPASDEFDLVAGWQALAAEYGVELQTCVAAALRRGVVSELEAEQNQLPGNNLASGFEQAGLGGLAESLLSADRVIQF</sequence>
<protein>
    <recommendedName>
        <fullName evidence="4">Sulfurtransferase TusD homolog</fullName>
    </recommendedName>
</protein>
<evidence type="ECO:0000256" key="6">
    <source>
        <dbReference type="ARBA" id="ARBA00022679"/>
    </source>
</evidence>
<dbReference type="Gene3D" id="3.40.1260.10">
    <property type="entry name" value="DsrEFH-like"/>
    <property type="match status" value="1"/>
</dbReference>
<dbReference type="PATRIC" id="fig|1195763.3.peg.1169"/>
<evidence type="ECO:0000256" key="1">
    <source>
        <dbReference type="ARBA" id="ARBA00002850"/>
    </source>
</evidence>
<accession>A0A0J1H750</accession>
<evidence type="ECO:0000313" key="8">
    <source>
        <dbReference type="Proteomes" id="UP000036097"/>
    </source>
</evidence>
<dbReference type="PANTHER" id="PTHR34874:SF3">
    <property type="entry name" value="SULFURTRANSFERASE TUSD"/>
    <property type="match status" value="1"/>
</dbReference>
<dbReference type="NCBIfam" id="TIGR03012">
    <property type="entry name" value="sulf_tusD_dsrE"/>
    <property type="match status" value="1"/>
</dbReference>
<dbReference type="STRING" id="1195763.ABT56_05530"/>
<dbReference type="FunFam" id="3.40.1260.10:FF:000001">
    <property type="entry name" value="Sulfurtransferase TusD"/>
    <property type="match status" value="1"/>
</dbReference>
<dbReference type="Proteomes" id="UP000036097">
    <property type="component" value="Unassembled WGS sequence"/>
</dbReference>
<keyword evidence="6" id="KW-0808">Transferase</keyword>
<dbReference type="GO" id="GO:0097163">
    <property type="term" value="F:sulfur carrier activity"/>
    <property type="evidence" value="ECO:0007669"/>
    <property type="project" value="TreeGrafter"/>
</dbReference>
<dbReference type="Pfam" id="PF02635">
    <property type="entry name" value="DsrE"/>
    <property type="match status" value="1"/>
</dbReference>
<dbReference type="EMBL" id="LDOT01000005">
    <property type="protein sequence ID" value="KLV07526.1"/>
    <property type="molecule type" value="Genomic_DNA"/>
</dbReference>
<gene>
    <name evidence="7" type="ORF">ABT56_05530</name>
</gene>
<keyword evidence="5" id="KW-0963">Cytoplasm</keyword>
<dbReference type="SUPFAM" id="SSF75169">
    <property type="entry name" value="DsrEFH-like"/>
    <property type="match status" value="1"/>
</dbReference>
<dbReference type="InterPro" id="IPR003787">
    <property type="entry name" value="Sulphur_relay_DsrE/F-like"/>
</dbReference>
<dbReference type="GO" id="GO:0016783">
    <property type="term" value="F:sulfurtransferase activity"/>
    <property type="evidence" value="ECO:0007669"/>
    <property type="project" value="InterPro"/>
</dbReference>
<proteinExistence type="inferred from homology"/>
<evidence type="ECO:0000256" key="5">
    <source>
        <dbReference type="ARBA" id="ARBA00022490"/>
    </source>
</evidence>
<dbReference type="NCBIfam" id="NF001237">
    <property type="entry name" value="PRK00207.1"/>
    <property type="match status" value="1"/>
</dbReference>